<dbReference type="RefSeq" id="WP_338550863.1">
    <property type="nucleotide sequence ID" value="NZ_CP146069.1"/>
</dbReference>
<dbReference type="Proteomes" id="UP001364156">
    <property type="component" value="Chromosome"/>
</dbReference>
<organism evidence="2 3">
    <name type="scientific">Roseovarius phycicola</name>
    <dbReference type="NCBI Taxonomy" id="3080976"/>
    <lineage>
        <taxon>Bacteria</taxon>
        <taxon>Pseudomonadati</taxon>
        <taxon>Pseudomonadota</taxon>
        <taxon>Alphaproteobacteria</taxon>
        <taxon>Rhodobacterales</taxon>
        <taxon>Roseobacteraceae</taxon>
        <taxon>Roseovarius</taxon>
    </lineage>
</organism>
<reference evidence="2 3" key="1">
    <citation type="submission" date="2023-10" db="EMBL/GenBank/DDBJ databases">
        <title>Roseovarius strain S88 nov., isolated from a marine algae.</title>
        <authorList>
            <person name="Lee M.W."/>
            <person name="Lee J.K."/>
            <person name="Kim J.M."/>
            <person name="Choi D.G."/>
            <person name="Baek J.H."/>
            <person name="Bayburt H."/>
            <person name="Jung J.J."/>
            <person name="Han D.M."/>
            <person name="Jeon C.O."/>
        </authorList>
    </citation>
    <scope>NUCLEOTIDE SEQUENCE [LARGE SCALE GENOMIC DNA]</scope>
    <source>
        <strain evidence="2 3">S88</strain>
    </source>
</reference>
<keyword evidence="3" id="KW-1185">Reference proteome</keyword>
<proteinExistence type="predicted"/>
<accession>A0ABZ2HIY8</accession>
<gene>
    <name evidence="2" type="ORF">RZ517_07685</name>
</gene>
<evidence type="ECO:0000313" key="2">
    <source>
        <dbReference type="EMBL" id="WWR48039.1"/>
    </source>
</evidence>
<evidence type="ECO:0000313" key="3">
    <source>
        <dbReference type="Proteomes" id="UP001364156"/>
    </source>
</evidence>
<evidence type="ECO:0000256" key="1">
    <source>
        <dbReference type="SAM" id="MobiDB-lite"/>
    </source>
</evidence>
<name>A0ABZ2HIY8_9RHOB</name>
<dbReference type="EMBL" id="CP146069">
    <property type="protein sequence ID" value="WWR48039.1"/>
    <property type="molecule type" value="Genomic_DNA"/>
</dbReference>
<sequence length="41" mass="4282">MTQLETPVLGVLGDADAPMDKDEDIDLDELLAASALPTPAE</sequence>
<feature type="region of interest" description="Disordered" evidence="1">
    <location>
        <begin position="1"/>
        <end position="20"/>
    </location>
</feature>
<protein>
    <submittedName>
        <fullName evidence="2">Uncharacterized protein</fullName>
    </submittedName>
</protein>